<dbReference type="GO" id="GO:0006412">
    <property type="term" value="P:translation"/>
    <property type="evidence" value="ECO:0007669"/>
    <property type="project" value="InterPro"/>
</dbReference>
<evidence type="ECO:0000256" key="1">
    <source>
        <dbReference type="ARBA" id="ARBA00008760"/>
    </source>
</evidence>
<dbReference type="EMBL" id="KX284718">
    <property type="protein sequence ID" value="AOM66134.1"/>
    <property type="molecule type" value="Genomic_DNA"/>
</dbReference>
<dbReference type="InterPro" id="IPR001383">
    <property type="entry name" value="Ribosomal_bL28_bact-type"/>
</dbReference>
<geneLocation type="plastid" evidence="6"/>
<dbReference type="EMBL" id="KY709207">
    <property type="protein sequence ID" value="ARO90309.1"/>
    <property type="molecule type" value="Genomic_DNA"/>
</dbReference>
<accession>A0A1C9CCQ5</accession>
<dbReference type="HAMAP" id="MF_00373">
    <property type="entry name" value="Ribosomal_bL28"/>
    <property type="match status" value="1"/>
</dbReference>
<evidence type="ECO:0000256" key="2">
    <source>
        <dbReference type="ARBA" id="ARBA00022980"/>
    </source>
</evidence>
<sequence>MVKKCKLSGKSFNNGYSVSHSHKRTKKRQYVNLQKKRIWSETQQKWITITLSTKALKSLAKGIYSI</sequence>
<evidence type="ECO:0000256" key="5">
    <source>
        <dbReference type="ARBA" id="ARBA00035447"/>
    </source>
</evidence>
<dbReference type="GO" id="GO:0003735">
    <property type="term" value="F:structural constituent of ribosome"/>
    <property type="evidence" value="ECO:0007669"/>
    <property type="project" value="InterPro"/>
</dbReference>
<evidence type="ECO:0000313" key="6">
    <source>
        <dbReference type="EMBL" id="AOM66134.1"/>
    </source>
</evidence>
<keyword evidence="7" id="KW-0150">Chloroplast</keyword>
<dbReference type="InterPro" id="IPR026569">
    <property type="entry name" value="Ribosomal_bL28"/>
</dbReference>
<protein>
    <recommendedName>
        <fullName evidence="4">Large ribosomal subunit protein bL28c</fullName>
    </recommendedName>
    <alternativeName>
        <fullName evidence="5">50S ribosomal protein L28, chloroplastic</fullName>
    </alternativeName>
</protein>
<keyword evidence="3" id="KW-0687">Ribonucleoprotein</keyword>
<dbReference type="PANTHER" id="PTHR13528:SF2">
    <property type="entry name" value="LARGE RIBOSOMAL SUBUNIT PROTEIN BL28M"/>
    <property type="match status" value="1"/>
</dbReference>
<evidence type="ECO:0000313" key="7">
    <source>
        <dbReference type="EMBL" id="ARO90309.1"/>
    </source>
</evidence>
<gene>
    <name evidence="6" type="primary">rpl28</name>
    <name evidence="6" type="ORF">Bangp_052</name>
</gene>
<comment type="similarity">
    <text evidence="1">Belongs to the bacterial ribosomal protein bL28 family.</text>
</comment>
<dbReference type="GO" id="GO:0005840">
    <property type="term" value="C:ribosome"/>
    <property type="evidence" value="ECO:0007669"/>
    <property type="project" value="UniProtKB-KW"/>
</dbReference>
<keyword evidence="2 6" id="KW-0689">Ribosomal protein</keyword>
<dbReference type="GO" id="GO:1990904">
    <property type="term" value="C:ribonucleoprotein complex"/>
    <property type="evidence" value="ECO:0007669"/>
    <property type="project" value="UniProtKB-KW"/>
</dbReference>
<dbReference type="AlphaFoldDB" id="A0A1C9CCQ5"/>
<organism evidence="6">
    <name type="scientific">Bangiopsis subsimplex</name>
    <dbReference type="NCBI Taxonomy" id="139980"/>
    <lineage>
        <taxon>Eukaryota</taxon>
        <taxon>Rhodophyta</taxon>
        <taxon>Stylonematophyceae</taxon>
        <taxon>Stylonematales</taxon>
        <taxon>Stylonemataceae</taxon>
        <taxon>Bangiopsis</taxon>
    </lineage>
</organism>
<dbReference type="NCBIfam" id="TIGR00009">
    <property type="entry name" value="L28"/>
    <property type="match status" value="1"/>
</dbReference>
<evidence type="ECO:0000256" key="4">
    <source>
        <dbReference type="ARBA" id="ARBA00035265"/>
    </source>
</evidence>
<evidence type="ECO:0000256" key="3">
    <source>
        <dbReference type="ARBA" id="ARBA00023274"/>
    </source>
</evidence>
<dbReference type="RefSeq" id="YP_009296791.1">
    <property type="nucleotide sequence ID" value="NC_031173.1"/>
</dbReference>
<keyword evidence="6" id="KW-0934">Plastid</keyword>
<dbReference type="GeneID" id="29073204"/>
<dbReference type="Pfam" id="PF00830">
    <property type="entry name" value="Ribosomal_L28"/>
    <property type="match status" value="1"/>
</dbReference>
<dbReference type="SUPFAM" id="SSF143800">
    <property type="entry name" value="L28p-like"/>
    <property type="match status" value="1"/>
</dbReference>
<reference evidence="7" key="2">
    <citation type="submission" date="2017-03" db="EMBL/GenBank/DDBJ databases">
        <title>The new red algal subphylum Proteorhodophytina comprises the largest and most divergent plastid genomes known.</title>
        <authorList>
            <person name="Munoz-Gomez S.A."/>
            <person name="Mejia-Franco F.G."/>
            <person name="Durnin K."/>
            <person name="Morgan C."/>
            <person name="Grisdale C.J."/>
            <person name="Archibald J.M."/>
            <person name="Slamovits C.H."/>
        </authorList>
    </citation>
    <scope>NUCLEOTIDE SEQUENCE</scope>
    <source>
        <strain evidence="7">UTEX LB2854</strain>
    </source>
</reference>
<name>A0A1C9CCQ5_9RHOD</name>
<dbReference type="InterPro" id="IPR037147">
    <property type="entry name" value="Ribosomal_bL28_sf"/>
</dbReference>
<dbReference type="Gene3D" id="2.30.170.40">
    <property type="entry name" value="Ribosomal protein L28/L24"/>
    <property type="match status" value="1"/>
</dbReference>
<reference evidence="6" key="1">
    <citation type="journal article" date="2016" name="BMC Biol.">
        <title>Parallel evolution of highly conserved plastid genome architecture in red seaweeds and seed plants.</title>
        <authorList>
            <person name="Lee J."/>
            <person name="Cho C.H."/>
            <person name="Park S.I."/>
            <person name="Choi J.W."/>
            <person name="Song H.S."/>
            <person name="West J.A."/>
            <person name="Bhattacharya D."/>
            <person name="Yoon H.S."/>
        </authorList>
    </citation>
    <scope>NUCLEOTIDE SEQUENCE</scope>
</reference>
<proteinExistence type="inferred from homology"/>
<dbReference type="InterPro" id="IPR034704">
    <property type="entry name" value="Ribosomal_bL28/bL31-like_sf"/>
</dbReference>
<dbReference type="PANTHER" id="PTHR13528">
    <property type="entry name" value="39S RIBOSOMAL PROTEIN L28, MITOCHONDRIAL"/>
    <property type="match status" value="1"/>
</dbReference>